<feature type="compositionally biased region" description="Polar residues" evidence="1">
    <location>
        <begin position="38"/>
        <end position="53"/>
    </location>
</feature>
<name>A0A9P6DUI3_9AGAM</name>
<sequence>MWTGLGDSRLPDFSSSSYLIRPLWELPKITRERENPASGPTQTAAPGSETSTCMPWYIPLSPKARRRRGGASEWRSVEQKAGLLPATIHIVLSAGTFALSGREDLAPFFPNPPTLHFVSSLCRLA</sequence>
<feature type="region of interest" description="Disordered" evidence="1">
    <location>
        <begin position="30"/>
        <end position="54"/>
    </location>
</feature>
<accession>A0A9P6DUI3</accession>
<dbReference type="EMBL" id="MU128962">
    <property type="protein sequence ID" value="KAF9514297.1"/>
    <property type="molecule type" value="Genomic_DNA"/>
</dbReference>
<reference evidence="2" key="1">
    <citation type="journal article" date="2020" name="Nat. Commun.">
        <title>Large-scale genome sequencing of mycorrhizal fungi provides insights into the early evolution of symbiotic traits.</title>
        <authorList>
            <person name="Miyauchi S."/>
            <person name="Kiss E."/>
            <person name="Kuo A."/>
            <person name="Drula E."/>
            <person name="Kohler A."/>
            <person name="Sanchez-Garcia M."/>
            <person name="Morin E."/>
            <person name="Andreopoulos B."/>
            <person name="Barry K.W."/>
            <person name="Bonito G."/>
            <person name="Buee M."/>
            <person name="Carver A."/>
            <person name="Chen C."/>
            <person name="Cichocki N."/>
            <person name="Clum A."/>
            <person name="Culley D."/>
            <person name="Crous P.W."/>
            <person name="Fauchery L."/>
            <person name="Girlanda M."/>
            <person name="Hayes R.D."/>
            <person name="Keri Z."/>
            <person name="LaButti K."/>
            <person name="Lipzen A."/>
            <person name="Lombard V."/>
            <person name="Magnuson J."/>
            <person name="Maillard F."/>
            <person name="Murat C."/>
            <person name="Nolan M."/>
            <person name="Ohm R.A."/>
            <person name="Pangilinan J."/>
            <person name="Pereira M.F."/>
            <person name="Perotto S."/>
            <person name="Peter M."/>
            <person name="Pfister S."/>
            <person name="Riley R."/>
            <person name="Sitrit Y."/>
            <person name="Stielow J.B."/>
            <person name="Szollosi G."/>
            <person name="Zifcakova L."/>
            <person name="Stursova M."/>
            <person name="Spatafora J.W."/>
            <person name="Tedersoo L."/>
            <person name="Vaario L.M."/>
            <person name="Yamada A."/>
            <person name="Yan M."/>
            <person name="Wang P."/>
            <person name="Xu J."/>
            <person name="Bruns T."/>
            <person name="Baldrian P."/>
            <person name="Vilgalys R."/>
            <person name="Dunand C."/>
            <person name="Henrissat B."/>
            <person name="Grigoriev I.V."/>
            <person name="Hibbett D."/>
            <person name="Nagy L.G."/>
            <person name="Martin F.M."/>
        </authorList>
    </citation>
    <scope>NUCLEOTIDE SEQUENCE</scope>
    <source>
        <strain evidence="2">UP504</strain>
    </source>
</reference>
<proteinExistence type="predicted"/>
<dbReference type="Proteomes" id="UP000886523">
    <property type="component" value="Unassembled WGS sequence"/>
</dbReference>
<keyword evidence="3" id="KW-1185">Reference proteome</keyword>
<dbReference type="AlphaFoldDB" id="A0A9P6DUI3"/>
<evidence type="ECO:0000256" key="1">
    <source>
        <dbReference type="SAM" id="MobiDB-lite"/>
    </source>
</evidence>
<protein>
    <submittedName>
        <fullName evidence="2">Uncharacterized protein</fullName>
    </submittedName>
</protein>
<gene>
    <name evidence="2" type="ORF">BS47DRAFT_884908</name>
</gene>
<evidence type="ECO:0000313" key="2">
    <source>
        <dbReference type="EMBL" id="KAF9514297.1"/>
    </source>
</evidence>
<organism evidence="2 3">
    <name type="scientific">Hydnum rufescens UP504</name>
    <dbReference type="NCBI Taxonomy" id="1448309"/>
    <lineage>
        <taxon>Eukaryota</taxon>
        <taxon>Fungi</taxon>
        <taxon>Dikarya</taxon>
        <taxon>Basidiomycota</taxon>
        <taxon>Agaricomycotina</taxon>
        <taxon>Agaricomycetes</taxon>
        <taxon>Cantharellales</taxon>
        <taxon>Hydnaceae</taxon>
        <taxon>Hydnum</taxon>
    </lineage>
</organism>
<comment type="caution">
    <text evidence="2">The sequence shown here is derived from an EMBL/GenBank/DDBJ whole genome shotgun (WGS) entry which is preliminary data.</text>
</comment>
<evidence type="ECO:0000313" key="3">
    <source>
        <dbReference type="Proteomes" id="UP000886523"/>
    </source>
</evidence>